<dbReference type="PANTHER" id="PTHR47019">
    <property type="entry name" value="LIPID II FLIPPASE MURJ"/>
    <property type="match status" value="1"/>
</dbReference>
<evidence type="ECO:0000256" key="8">
    <source>
        <dbReference type="HAMAP-Rule" id="MF_02078"/>
    </source>
</evidence>
<dbReference type="PRINTS" id="PR01806">
    <property type="entry name" value="VIRFACTRMVIN"/>
</dbReference>
<keyword evidence="3 8" id="KW-0812">Transmembrane</keyword>
<dbReference type="EMBL" id="PEXA01000058">
    <property type="protein sequence ID" value="PIU33060.1"/>
    <property type="molecule type" value="Genomic_DNA"/>
</dbReference>
<organism evidence="9 10">
    <name type="scientific">Candidatus Shapirobacteria bacterium CG07_land_8_20_14_0_80_39_12</name>
    <dbReference type="NCBI Taxonomy" id="1974480"/>
    <lineage>
        <taxon>Bacteria</taxon>
        <taxon>Candidatus Shapironibacteriota</taxon>
    </lineage>
</organism>
<keyword evidence="2 8" id="KW-1003">Cell membrane</keyword>
<reference evidence="10" key="1">
    <citation type="submission" date="2017-09" db="EMBL/GenBank/DDBJ databases">
        <title>Depth-based differentiation of microbial function through sediment-hosted aquifers and enrichment of novel symbionts in the deep terrestrial subsurface.</title>
        <authorList>
            <person name="Probst A.J."/>
            <person name="Ladd B."/>
            <person name="Jarett J.K."/>
            <person name="Geller-Mcgrath D.E."/>
            <person name="Sieber C.M.K."/>
            <person name="Emerson J.B."/>
            <person name="Anantharaman K."/>
            <person name="Thomas B.C."/>
            <person name="Malmstrom R."/>
            <person name="Stieglmeier M."/>
            <person name="Klingl A."/>
            <person name="Woyke T."/>
            <person name="Ryan C.M."/>
            <person name="Banfield J.F."/>
        </authorList>
    </citation>
    <scope>NUCLEOTIDE SEQUENCE [LARGE SCALE GENOMIC DNA]</scope>
</reference>
<dbReference type="NCBIfam" id="TIGR01695">
    <property type="entry name" value="murJ_mviN"/>
    <property type="match status" value="1"/>
</dbReference>
<dbReference type="Proteomes" id="UP000229559">
    <property type="component" value="Unassembled WGS sequence"/>
</dbReference>
<feature type="transmembrane region" description="Helical" evidence="8">
    <location>
        <begin position="364"/>
        <end position="383"/>
    </location>
</feature>
<dbReference type="GO" id="GO:0008360">
    <property type="term" value="P:regulation of cell shape"/>
    <property type="evidence" value="ECO:0007669"/>
    <property type="project" value="UniProtKB-KW"/>
</dbReference>
<name>A0A2M6YPP0_9BACT</name>
<evidence type="ECO:0000256" key="6">
    <source>
        <dbReference type="ARBA" id="ARBA00022989"/>
    </source>
</evidence>
<sequence>MVKNLFQRSSQIFTQRQKTIFSAALIIMVMIAASRFLGLIRNRVLANFFSVDELAIYFAAFRIPEVIFEILVFGTFSSAFIPTFTSYLSQKKKEEAWYTAAVSLNFAFLIFLVFAIFIFILAPLLYRLIAPGFELEQTMLIAALARILLIAQGFFVLSYFLTSVLESMQRFLVPALAPLLYNLGIILGAVFFTPILGIYAPIMGAVIGAFLHFLIQIPLALKLGFRPKFSLNFHHRGVREIGRLALPRVVELSFLQLGKMGELFLASLVSTAAFTYYTFANSISLLPIGLFGTSIAKAALPTLSYQTAKKEFKQFSETLIGLINQILFFVLPCAIFLAVLRIPVVRLVFGTSRFSWDSTVQTGWTLSAFALGIVTQALIYPLTRAFWALHNTKTPVKISIGMILSEIILGGLLIIVFKMPIWSLALAFSLASFGQMVILFTLLIRFVPNFDWQKIMKTSLKIIAAAFSSGALMFFLLKVLDRSAWDKRLSFLRWVGLKLPTSFEYFVLDTHYTFNLILLTVFVALVGFLSYLFLSWLFRVEEVAILKKLVARFKRPKILPETITPPPTE</sequence>
<dbReference type="PANTHER" id="PTHR47019:SF1">
    <property type="entry name" value="LIPID II FLIPPASE MURJ"/>
    <property type="match status" value="1"/>
</dbReference>
<evidence type="ECO:0000256" key="1">
    <source>
        <dbReference type="ARBA" id="ARBA00004651"/>
    </source>
</evidence>
<feature type="transmembrane region" description="Helical" evidence="8">
    <location>
        <begin position="395"/>
        <end position="415"/>
    </location>
</feature>
<accession>A0A2M6YPP0</accession>
<keyword evidence="8" id="KW-0813">Transport</keyword>
<feature type="transmembrane region" description="Helical" evidence="8">
    <location>
        <begin position="512"/>
        <end position="538"/>
    </location>
</feature>
<dbReference type="UniPathway" id="UPA00219"/>
<keyword evidence="5 8" id="KW-0573">Peptidoglycan synthesis</keyword>
<feature type="transmembrane region" description="Helical" evidence="8">
    <location>
        <begin position="100"/>
        <end position="126"/>
    </location>
</feature>
<evidence type="ECO:0000313" key="9">
    <source>
        <dbReference type="EMBL" id="PIU33060.1"/>
    </source>
</evidence>
<dbReference type="Pfam" id="PF03023">
    <property type="entry name" value="MurJ"/>
    <property type="match status" value="1"/>
</dbReference>
<evidence type="ECO:0000256" key="7">
    <source>
        <dbReference type="ARBA" id="ARBA00023136"/>
    </source>
</evidence>
<feature type="transmembrane region" description="Helical" evidence="8">
    <location>
        <begin position="263"/>
        <end position="279"/>
    </location>
</feature>
<feature type="transmembrane region" description="Helical" evidence="8">
    <location>
        <begin position="66"/>
        <end position="88"/>
    </location>
</feature>
<feature type="transmembrane region" description="Helical" evidence="8">
    <location>
        <begin position="138"/>
        <end position="160"/>
    </location>
</feature>
<evidence type="ECO:0000256" key="5">
    <source>
        <dbReference type="ARBA" id="ARBA00022984"/>
    </source>
</evidence>
<dbReference type="GO" id="GO:0071555">
    <property type="term" value="P:cell wall organization"/>
    <property type="evidence" value="ECO:0007669"/>
    <property type="project" value="UniProtKB-KW"/>
</dbReference>
<dbReference type="InterPro" id="IPR051050">
    <property type="entry name" value="Lipid_II_flippase_MurJ/MviN"/>
</dbReference>
<protein>
    <recommendedName>
        <fullName evidence="8">Probable lipid II flippase MurJ</fullName>
    </recommendedName>
</protein>
<evidence type="ECO:0000256" key="2">
    <source>
        <dbReference type="ARBA" id="ARBA00022475"/>
    </source>
</evidence>
<dbReference type="AlphaFoldDB" id="A0A2M6YPP0"/>
<dbReference type="HAMAP" id="MF_02078">
    <property type="entry name" value="MurJ_MviN"/>
    <property type="match status" value="1"/>
</dbReference>
<comment type="pathway">
    <text evidence="8">Cell wall biogenesis; peptidoglycan biosynthesis.</text>
</comment>
<evidence type="ECO:0000256" key="3">
    <source>
        <dbReference type="ARBA" id="ARBA00022692"/>
    </source>
</evidence>
<evidence type="ECO:0000313" key="10">
    <source>
        <dbReference type="Proteomes" id="UP000229559"/>
    </source>
</evidence>
<proteinExistence type="inferred from homology"/>
<comment type="caution">
    <text evidence="9">The sequence shown here is derived from an EMBL/GenBank/DDBJ whole genome shotgun (WGS) entry which is preliminary data.</text>
</comment>
<dbReference type="CDD" id="cd13123">
    <property type="entry name" value="MATE_MurJ_like"/>
    <property type="match status" value="1"/>
</dbReference>
<feature type="transmembrane region" description="Helical" evidence="8">
    <location>
        <begin position="20"/>
        <end position="37"/>
    </location>
</feature>
<keyword evidence="6 8" id="KW-1133">Transmembrane helix</keyword>
<keyword evidence="4 8" id="KW-0133">Cell shape</keyword>
<evidence type="ECO:0000256" key="4">
    <source>
        <dbReference type="ARBA" id="ARBA00022960"/>
    </source>
</evidence>
<comment type="function">
    <text evidence="8">Involved in peptidoglycan biosynthesis. Transports lipid-linked peptidoglycan precursors from the inner to the outer leaflet of the cytoplasmic membrane.</text>
</comment>
<feature type="transmembrane region" description="Helical" evidence="8">
    <location>
        <begin position="459"/>
        <end position="480"/>
    </location>
</feature>
<dbReference type="GO" id="GO:0005886">
    <property type="term" value="C:plasma membrane"/>
    <property type="evidence" value="ECO:0007669"/>
    <property type="project" value="UniProtKB-SubCell"/>
</dbReference>
<feature type="transmembrane region" description="Helical" evidence="8">
    <location>
        <begin position="421"/>
        <end position="447"/>
    </location>
</feature>
<comment type="subcellular location">
    <subcellularLocation>
        <location evidence="1 8">Cell membrane</location>
        <topology evidence="1 8">Multi-pass membrane protein</topology>
    </subcellularLocation>
</comment>
<feature type="transmembrane region" description="Helical" evidence="8">
    <location>
        <begin position="198"/>
        <end position="221"/>
    </location>
</feature>
<feature type="transmembrane region" description="Helical" evidence="8">
    <location>
        <begin position="326"/>
        <end position="344"/>
    </location>
</feature>
<keyword evidence="8" id="KW-0961">Cell wall biogenesis/degradation</keyword>
<dbReference type="GO" id="GO:0015648">
    <property type="term" value="F:lipid-linked peptidoglycan transporter activity"/>
    <property type="evidence" value="ECO:0007669"/>
    <property type="project" value="UniProtKB-UniRule"/>
</dbReference>
<dbReference type="GO" id="GO:0009252">
    <property type="term" value="P:peptidoglycan biosynthetic process"/>
    <property type="evidence" value="ECO:0007669"/>
    <property type="project" value="UniProtKB-UniRule"/>
</dbReference>
<dbReference type="GO" id="GO:0034204">
    <property type="term" value="P:lipid translocation"/>
    <property type="evidence" value="ECO:0007669"/>
    <property type="project" value="TreeGrafter"/>
</dbReference>
<feature type="transmembrane region" description="Helical" evidence="8">
    <location>
        <begin position="285"/>
        <end position="305"/>
    </location>
</feature>
<dbReference type="InterPro" id="IPR004268">
    <property type="entry name" value="MurJ"/>
</dbReference>
<gene>
    <name evidence="9" type="primary">mviN</name>
    <name evidence="8" type="synonym">murJ</name>
    <name evidence="9" type="ORF">COT04_02085</name>
</gene>
<comment type="similarity">
    <text evidence="8">Belongs to the MurJ/MviN family.</text>
</comment>
<feature type="transmembrane region" description="Helical" evidence="8">
    <location>
        <begin position="172"/>
        <end position="192"/>
    </location>
</feature>
<keyword evidence="7 8" id="KW-0472">Membrane</keyword>